<sequence length="499" mass="56782">MTKIVIKGKRLYIGLAARFTTRLHFFLYNESLPPIHKLRGMLTLTSTVCRSSPFFDSPYNLPKDEDSILSIALNPIIALEFLNRALLAPQRISLIMLLELAASSLPPENQAFTLLSLAIKSYHPLLASRSSICLPLPPHILALAMLLPCKPATAKPTTKISRDKFKKKSPVKPSRCSVLTKLKTKGTLLQLVPLALSSVWMKIFEDRNLQVKEKDEGAPRIPMYFSKRVSRSLDETTFLPFHLDALSYHSSNMPLRRTICFVALTQLLLLAQRQEFTDAYFVSLILGYDSYVEPPNLTDMALKGINFITELQLSFRNRAEAFDWNKKIWFQDLKLLNEQAELTIERTLTDRKRRSFSEVSVWNSLLLDVLESTPVSTSIFTQTFSAHDLLPEASDPGMRLLTHLHIIPPFKFTAFGAYPYNFSLEHPSTQAYNIDGSPLTPVEEPSHQAIFYETTITDIRGTIQNLMYHLFLLFLHCKEAYIITYTLFTLPVSASEHHD</sequence>
<keyword evidence="2" id="KW-1185">Reference proteome</keyword>
<dbReference type="Proteomes" id="UP000799755">
    <property type="component" value="Unassembled WGS sequence"/>
</dbReference>
<protein>
    <submittedName>
        <fullName evidence="1">Uncharacterized protein</fullName>
    </submittedName>
</protein>
<comment type="caution">
    <text evidence="1">The sequence shown here is derived from an EMBL/GenBank/DDBJ whole genome shotgun (WGS) entry which is preliminary data.</text>
</comment>
<evidence type="ECO:0000313" key="1">
    <source>
        <dbReference type="EMBL" id="KAF2468274.1"/>
    </source>
</evidence>
<proteinExistence type="predicted"/>
<dbReference type="EMBL" id="MU003517">
    <property type="protein sequence ID" value="KAF2468274.1"/>
    <property type="molecule type" value="Genomic_DNA"/>
</dbReference>
<gene>
    <name evidence="1" type="ORF">BDR25DRAFT_358005</name>
</gene>
<accession>A0ACB6QMM0</accession>
<reference evidence="1" key="1">
    <citation type="journal article" date="2020" name="Stud. Mycol.">
        <title>101 Dothideomycetes genomes: a test case for predicting lifestyles and emergence of pathogens.</title>
        <authorList>
            <person name="Haridas S."/>
            <person name="Albert R."/>
            <person name="Binder M."/>
            <person name="Bloem J."/>
            <person name="Labutti K."/>
            <person name="Salamov A."/>
            <person name="Andreopoulos B."/>
            <person name="Baker S."/>
            <person name="Barry K."/>
            <person name="Bills G."/>
            <person name="Bluhm B."/>
            <person name="Cannon C."/>
            <person name="Castanera R."/>
            <person name="Culley D."/>
            <person name="Daum C."/>
            <person name="Ezra D."/>
            <person name="Gonzalez J."/>
            <person name="Henrissat B."/>
            <person name="Kuo A."/>
            <person name="Liang C."/>
            <person name="Lipzen A."/>
            <person name="Lutzoni F."/>
            <person name="Magnuson J."/>
            <person name="Mondo S."/>
            <person name="Nolan M."/>
            <person name="Ohm R."/>
            <person name="Pangilinan J."/>
            <person name="Park H.-J."/>
            <person name="Ramirez L."/>
            <person name="Alfaro M."/>
            <person name="Sun H."/>
            <person name="Tritt A."/>
            <person name="Yoshinaga Y."/>
            <person name="Zwiers L.-H."/>
            <person name="Turgeon B."/>
            <person name="Goodwin S."/>
            <person name="Spatafora J."/>
            <person name="Crous P."/>
            <person name="Grigoriev I."/>
        </authorList>
    </citation>
    <scope>NUCLEOTIDE SEQUENCE</scope>
    <source>
        <strain evidence="1">ATCC 200398</strain>
    </source>
</reference>
<organism evidence="1 2">
    <name type="scientific">Lindgomyces ingoldianus</name>
    <dbReference type="NCBI Taxonomy" id="673940"/>
    <lineage>
        <taxon>Eukaryota</taxon>
        <taxon>Fungi</taxon>
        <taxon>Dikarya</taxon>
        <taxon>Ascomycota</taxon>
        <taxon>Pezizomycotina</taxon>
        <taxon>Dothideomycetes</taxon>
        <taxon>Pleosporomycetidae</taxon>
        <taxon>Pleosporales</taxon>
        <taxon>Lindgomycetaceae</taxon>
        <taxon>Lindgomyces</taxon>
    </lineage>
</organism>
<evidence type="ECO:0000313" key="2">
    <source>
        <dbReference type="Proteomes" id="UP000799755"/>
    </source>
</evidence>
<name>A0ACB6QMM0_9PLEO</name>